<evidence type="ECO:0000313" key="1">
    <source>
        <dbReference type="EMBL" id="JAD20448.1"/>
    </source>
</evidence>
<dbReference type="AlphaFoldDB" id="A0A0A9TDU3"/>
<sequence>MATCLASIFSPANCSTSASATSSMPSPARYVLPRCLSRTASRGGDRRREACGGVVRVLEVAHHHGCHLRFRRLGGIALAGDNRLLWIQGRVEEKGSSRAKQSRRKLSIWGSSRGHIVCRAPPRGVAPLVAGHIPWRRCSPHGHLIRSPQSAGHLREIAGSKQEKWRGAKSESREGRILWRW</sequence>
<dbReference type="EMBL" id="GBRH01277447">
    <property type="protein sequence ID" value="JAD20448.1"/>
    <property type="molecule type" value="Transcribed_RNA"/>
</dbReference>
<name>A0A0A9TDU3_ARUDO</name>
<protein>
    <submittedName>
        <fullName evidence="1">Uncharacterized protein</fullName>
    </submittedName>
</protein>
<reference evidence="1" key="1">
    <citation type="submission" date="2014-09" db="EMBL/GenBank/DDBJ databases">
        <authorList>
            <person name="Magalhaes I.L.F."/>
            <person name="Oliveira U."/>
            <person name="Santos F.R."/>
            <person name="Vidigal T.H.D.A."/>
            <person name="Brescovit A.D."/>
            <person name="Santos A.J."/>
        </authorList>
    </citation>
    <scope>NUCLEOTIDE SEQUENCE</scope>
    <source>
        <tissue evidence="1">Shoot tissue taken approximately 20 cm above the soil surface</tissue>
    </source>
</reference>
<organism evidence="1">
    <name type="scientific">Arundo donax</name>
    <name type="common">Giant reed</name>
    <name type="synonym">Donax arundinaceus</name>
    <dbReference type="NCBI Taxonomy" id="35708"/>
    <lineage>
        <taxon>Eukaryota</taxon>
        <taxon>Viridiplantae</taxon>
        <taxon>Streptophyta</taxon>
        <taxon>Embryophyta</taxon>
        <taxon>Tracheophyta</taxon>
        <taxon>Spermatophyta</taxon>
        <taxon>Magnoliopsida</taxon>
        <taxon>Liliopsida</taxon>
        <taxon>Poales</taxon>
        <taxon>Poaceae</taxon>
        <taxon>PACMAD clade</taxon>
        <taxon>Arundinoideae</taxon>
        <taxon>Arundineae</taxon>
        <taxon>Arundo</taxon>
    </lineage>
</organism>
<proteinExistence type="predicted"/>
<accession>A0A0A9TDU3</accession>
<reference evidence="1" key="2">
    <citation type="journal article" date="2015" name="Data Brief">
        <title>Shoot transcriptome of the giant reed, Arundo donax.</title>
        <authorList>
            <person name="Barrero R.A."/>
            <person name="Guerrero F.D."/>
            <person name="Moolhuijzen P."/>
            <person name="Goolsby J.A."/>
            <person name="Tidwell J."/>
            <person name="Bellgard S.E."/>
            <person name="Bellgard M.I."/>
        </authorList>
    </citation>
    <scope>NUCLEOTIDE SEQUENCE</scope>
    <source>
        <tissue evidence="1">Shoot tissue taken approximately 20 cm above the soil surface</tissue>
    </source>
</reference>